<comment type="caution">
    <text evidence="2">The sequence shown here is derived from an EMBL/GenBank/DDBJ whole genome shotgun (WGS) entry which is preliminary data.</text>
</comment>
<dbReference type="AlphaFoldDB" id="A0A841DE89"/>
<dbReference type="EMBL" id="JACHJJ010000030">
    <property type="protein sequence ID" value="MBB5967217.1"/>
    <property type="molecule type" value="Genomic_DNA"/>
</dbReference>
<feature type="region of interest" description="Disordered" evidence="1">
    <location>
        <begin position="75"/>
        <end position="137"/>
    </location>
</feature>
<proteinExistence type="predicted"/>
<reference evidence="2 3" key="1">
    <citation type="submission" date="2020-08" db="EMBL/GenBank/DDBJ databases">
        <title>Genomic Encyclopedia of Type Strains, Phase III (KMG-III): the genomes of soil and plant-associated and newly described type strains.</title>
        <authorList>
            <person name="Whitman W."/>
        </authorList>
    </citation>
    <scope>NUCLEOTIDE SEQUENCE [LARGE SCALE GENOMIC DNA]</scope>
    <source>
        <strain evidence="2 3">CECT 3303</strain>
    </source>
</reference>
<gene>
    <name evidence="2" type="ORF">FHS22_006519</name>
</gene>
<organism evidence="2 3">
    <name type="scientific">Planomonospora venezuelensis</name>
    <dbReference type="NCBI Taxonomy" id="1999"/>
    <lineage>
        <taxon>Bacteria</taxon>
        <taxon>Bacillati</taxon>
        <taxon>Actinomycetota</taxon>
        <taxon>Actinomycetes</taxon>
        <taxon>Streptosporangiales</taxon>
        <taxon>Streptosporangiaceae</taxon>
        <taxon>Planomonospora</taxon>
    </lineage>
</organism>
<accession>A0A841DE89</accession>
<name>A0A841DE89_PLAVE</name>
<keyword evidence="3" id="KW-1185">Reference proteome</keyword>
<sequence>MTGGFPSGDRQSRRLRLRNDGELYDLDERRAVDLEELCDDVRSGRRFRAYRQHTGAECTNEVLVEILRMALPGYPYAAPDALPRPPHRAPPETAGPAGGSADGRSRPHRPGRGAGGGAGDGHKEKRGSWSGGFGNPA</sequence>
<evidence type="ECO:0000313" key="2">
    <source>
        <dbReference type="EMBL" id="MBB5967217.1"/>
    </source>
</evidence>
<evidence type="ECO:0000256" key="1">
    <source>
        <dbReference type="SAM" id="MobiDB-lite"/>
    </source>
</evidence>
<dbReference type="Proteomes" id="UP000562352">
    <property type="component" value="Unassembled WGS sequence"/>
</dbReference>
<protein>
    <submittedName>
        <fullName evidence="2">Uncharacterized protein</fullName>
    </submittedName>
</protein>
<evidence type="ECO:0000313" key="3">
    <source>
        <dbReference type="Proteomes" id="UP000562352"/>
    </source>
</evidence>